<organism evidence="13 14">
    <name type="scientific">Planifilum fulgidum</name>
    <dbReference type="NCBI Taxonomy" id="201973"/>
    <lineage>
        <taxon>Bacteria</taxon>
        <taxon>Bacillati</taxon>
        <taxon>Bacillota</taxon>
        <taxon>Bacilli</taxon>
        <taxon>Bacillales</taxon>
        <taxon>Thermoactinomycetaceae</taxon>
        <taxon>Planifilum</taxon>
    </lineage>
</organism>
<evidence type="ECO:0000256" key="1">
    <source>
        <dbReference type="ARBA" id="ARBA00001946"/>
    </source>
</evidence>
<dbReference type="FunFam" id="1.10.600.10:FF:000001">
    <property type="entry name" value="Geranylgeranyl diphosphate synthase"/>
    <property type="match status" value="1"/>
</dbReference>
<evidence type="ECO:0000256" key="6">
    <source>
        <dbReference type="ARBA" id="ARBA00022723"/>
    </source>
</evidence>
<evidence type="ECO:0000313" key="14">
    <source>
        <dbReference type="Proteomes" id="UP000198661"/>
    </source>
</evidence>
<evidence type="ECO:0000256" key="12">
    <source>
        <dbReference type="RuleBase" id="RU004466"/>
    </source>
</evidence>
<comment type="cofactor">
    <cofactor evidence="1">
        <name>Mg(2+)</name>
        <dbReference type="ChEBI" id="CHEBI:18420"/>
    </cofactor>
</comment>
<evidence type="ECO:0000256" key="2">
    <source>
        <dbReference type="ARBA" id="ARBA00006706"/>
    </source>
</evidence>
<evidence type="ECO:0000256" key="7">
    <source>
        <dbReference type="ARBA" id="ARBA00022842"/>
    </source>
</evidence>
<name>A0A1I2L5G9_9BACL</name>
<evidence type="ECO:0000256" key="10">
    <source>
        <dbReference type="ARBA" id="ARBA00032873"/>
    </source>
</evidence>
<dbReference type="EMBL" id="FOOK01000004">
    <property type="protein sequence ID" value="SFF73749.1"/>
    <property type="molecule type" value="Genomic_DNA"/>
</dbReference>
<dbReference type="PROSITE" id="PS00723">
    <property type="entry name" value="POLYPRENYL_SYNTHASE_1"/>
    <property type="match status" value="1"/>
</dbReference>
<dbReference type="InterPro" id="IPR053378">
    <property type="entry name" value="Prenyl_diphosphate_synthase"/>
</dbReference>
<keyword evidence="5 12" id="KW-0808">Transferase</keyword>
<evidence type="ECO:0000256" key="9">
    <source>
        <dbReference type="ARBA" id="ARBA00032380"/>
    </source>
</evidence>
<protein>
    <recommendedName>
        <fullName evidence="4">Farnesyl diphosphate synthase</fullName>
        <ecNumber evidence="3">2.5.1.10</ecNumber>
    </recommendedName>
    <alternativeName>
        <fullName evidence="10">(2E,6E)-farnesyl diphosphate synthase</fullName>
    </alternativeName>
    <alternativeName>
        <fullName evidence="9">Geranyltranstransferase</fullName>
    </alternativeName>
</protein>
<dbReference type="SUPFAM" id="SSF48576">
    <property type="entry name" value="Terpenoid synthases"/>
    <property type="match status" value="1"/>
</dbReference>
<gene>
    <name evidence="13" type="ORF">SAMN04488025_10420</name>
</gene>
<dbReference type="SFLD" id="SFLDS00005">
    <property type="entry name" value="Isoprenoid_Synthase_Type_I"/>
    <property type="match status" value="1"/>
</dbReference>
<dbReference type="GO" id="GO:0016114">
    <property type="term" value="P:terpenoid biosynthetic process"/>
    <property type="evidence" value="ECO:0007669"/>
    <property type="project" value="UniProtKB-ARBA"/>
</dbReference>
<dbReference type="InterPro" id="IPR000092">
    <property type="entry name" value="Polyprenyl_synt"/>
</dbReference>
<reference evidence="13 14" key="1">
    <citation type="submission" date="2016-10" db="EMBL/GenBank/DDBJ databases">
        <authorList>
            <person name="de Groot N.N."/>
        </authorList>
    </citation>
    <scope>NUCLEOTIDE SEQUENCE [LARGE SCALE GENOMIC DNA]</scope>
    <source>
        <strain evidence="13 14">DSM 44945</strain>
    </source>
</reference>
<dbReference type="PROSITE" id="PS00444">
    <property type="entry name" value="POLYPRENYL_SYNTHASE_2"/>
    <property type="match status" value="1"/>
</dbReference>
<dbReference type="GO" id="GO:0005737">
    <property type="term" value="C:cytoplasm"/>
    <property type="evidence" value="ECO:0007669"/>
    <property type="project" value="UniProtKB-ARBA"/>
</dbReference>
<dbReference type="AlphaFoldDB" id="A0A1I2L5G9"/>
<evidence type="ECO:0000256" key="5">
    <source>
        <dbReference type="ARBA" id="ARBA00022679"/>
    </source>
</evidence>
<keyword evidence="8" id="KW-0414">Isoprene biosynthesis</keyword>
<dbReference type="InterPro" id="IPR033749">
    <property type="entry name" value="Polyprenyl_synt_CS"/>
</dbReference>
<dbReference type="STRING" id="201973.SAMN04488025_10420"/>
<dbReference type="SFLD" id="SFLDG01017">
    <property type="entry name" value="Polyprenyl_Transferase_Like"/>
    <property type="match status" value="1"/>
</dbReference>
<evidence type="ECO:0000256" key="3">
    <source>
        <dbReference type="ARBA" id="ARBA00012439"/>
    </source>
</evidence>
<evidence type="ECO:0000256" key="11">
    <source>
        <dbReference type="ARBA" id="ARBA00049399"/>
    </source>
</evidence>
<dbReference type="Pfam" id="PF00348">
    <property type="entry name" value="polyprenyl_synt"/>
    <property type="match status" value="1"/>
</dbReference>
<dbReference type="Gene3D" id="1.10.600.10">
    <property type="entry name" value="Farnesyl Diphosphate Synthase"/>
    <property type="match status" value="1"/>
</dbReference>
<sequence>MEPIEKYLEAQADKVHRFLEREVESWTEIPPPLREAMAYSLLAGGKRLRPILVLATAEALGGSADKALPFAGAVEMIHTYSLIHDDLPAMDDDDFRRGKPTNHKVFGEAMAILAGDALLTKAFGLLARAAREAELPAETALALIEEGSRRFGAEGMVGGQVLDIQSENRRLSLSELEAIHRGKTGDLIIYSVRLGALISGSTKDQLELLTSFAGLLGLAFQIQDDILDVIGDQETIGKPVGSDQAKNKATYPSLIGLDKSRELLLKTVEEAKKLLSRPCGIKAERLMQVADYFALRNR</sequence>
<comment type="similarity">
    <text evidence="2 12">Belongs to the FPP/GGPP synthase family.</text>
</comment>
<dbReference type="NCBIfam" id="NF045485">
    <property type="entry name" value="FPPsyn"/>
    <property type="match status" value="1"/>
</dbReference>
<dbReference type="GO" id="GO:0046872">
    <property type="term" value="F:metal ion binding"/>
    <property type="evidence" value="ECO:0007669"/>
    <property type="project" value="UniProtKB-KW"/>
</dbReference>
<evidence type="ECO:0000256" key="4">
    <source>
        <dbReference type="ARBA" id="ARBA00015100"/>
    </source>
</evidence>
<dbReference type="Proteomes" id="UP000198661">
    <property type="component" value="Unassembled WGS sequence"/>
</dbReference>
<keyword evidence="6" id="KW-0479">Metal-binding</keyword>
<dbReference type="GO" id="GO:0004337">
    <property type="term" value="F:(2E,6E)-farnesyl diphosphate synthase activity"/>
    <property type="evidence" value="ECO:0007669"/>
    <property type="project" value="UniProtKB-EC"/>
</dbReference>
<evidence type="ECO:0000313" key="13">
    <source>
        <dbReference type="EMBL" id="SFF73749.1"/>
    </source>
</evidence>
<proteinExistence type="inferred from homology"/>
<keyword evidence="14" id="KW-1185">Reference proteome</keyword>
<dbReference type="PANTHER" id="PTHR43281:SF1">
    <property type="entry name" value="FARNESYL DIPHOSPHATE SYNTHASE"/>
    <property type="match status" value="1"/>
</dbReference>
<dbReference type="CDD" id="cd00685">
    <property type="entry name" value="Trans_IPPS_HT"/>
    <property type="match status" value="1"/>
</dbReference>
<evidence type="ECO:0000256" key="8">
    <source>
        <dbReference type="ARBA" id="ARBA00023229"/>
    </source>
</evidence>
<dbReference type="PANTHER" id="PTHR43281">
    <property type="entry name" value="FARNESYL DIPHOSPHATE SYNTHASE"/>
    <property type="match status" value="1"/>
</dbReference>
<comment type="catalytic activity">
    <reaction evidence="11">
        <text>isopentenyl diphosphate + (2E)-geranyl diphosphate = (2E,6E)-farnesyl diphosphate + diphosphate</text>
        <dbReference type="Rhea" id="RHEA:19361"/>
        <dbReference type="ChEBI" id="CHEBI:33019"/>
        <dbReference type="ChEBI" id="CHEBI:58057"/>
        <dbReference type="ChEBI" id="CHEBI:128769"/>
        <dbReference type="ChEBI" id="CHEBI:175763"/>
        <dbReference type="EC" id="2.5.1.10"/>
    </reaction>
</comment>
<dbReference type="RefSeq" id="WP_092035845.1">
    <property type="nucleotide sequence ID" value="NZ_FOOK01000004.1"/>
</dbReference>
<accession>A0A1I2L5G9</accession>
<dbReference type="EC" id="2.5.1.10" evidence="3"/>
<dbReference type="InterPro" id="IPR008949">
    <property type="entry name" value="Isoprenoid_synthase_dom_sf"/>
</dbReference>
<keyword evidence="7" id="KW-0460">Magnesium</keyword>